<dbReference type="AlphaFoldDB" id="A0A8X7BPQ2"/>
<protein>
    <submittedName>
        <fullName evidence="2">Uncharacterized protein</fullName>
    </submittedName>
</protein>
<feature type="region of interest" description="Disordered" evidence="1">
    <location>
        <begin position="33"/>
        <end position="54"/>
    </location>
</feature>
<evidence type="ECO:0000313" key="2">
    <source>
        <dbReference type="EMBL" id="GFY38057.1"/>
    </source>
</evidence>
<reference evidence="2" key="1">
    <citation type="submission" date="2020-08" db="EMBL/GenBank/DDBJ databases">
        <title>Multicomponent nature underlies the extraordinary mechanical properties of spider dragline silk.</title>
        <authorList>
            <person name="Kono N."/>
            <person name="Nakamura H."/>
            <person name="Mori M."/>
            <person name="Yoshida Y."/>
            <person name="Ohtoshi R."/>
            <person name="Malay A.D."/>
            <person name="Moran D.A.P."/>
            <person name="Tomita M."/>
            <person name="Numata K."/>
            <person name="Arakawa K."/>
        </authorList>
    </citation>
    <scope>NUCLEOTIDE SEQUENCE</scope>
</reference>
<name>A0A8X7BPQ2_9ARAC</name>
<dbReference type="EMBL" id="BMAV01000632">
    <property type="protein sequence ID" value="GFY38057.1"/>
    <property type="molecule type" value="Genomic_DNA"/>
</dbReference>
<evidence type="ECO:0000313" key="3">
    <source>
        <dbReference type="Proteomes" id="UP000886998"/>
    </source>
</evidence>
<evidence type="ECO:0000256" key="1">
    <source>
        <dbReference type="SAM" id="MobiDB-lite"/>
    </source>
</evidence>
<proteinExistence type="predicted"/>
<accession>A0A8X7BPQ2</accession>
<dbReference type="Proteomes" id="UP000886998">
    <property type="component" value="Unassembled WGS sequence"/>
</dbReference>
<sequence length="249" mass="27412">MPVSTVTHSHQLQDQCPHSLLAARKAGLIPGIKTDMTPGEGSTKDSGTVPSAPWYSVRQGTNSWVLDLYQRSAEKQRTPDEGGPSKRVSSIICGVDYFPLPRPASFVGAGLCTCQGQQHHLWEWTIFPAGPAASFVNELFSQPVSSIICGSGLFSLPGPAASFVGADYFSQPGANGSHLWEWTIFSLPGPAASFVGANYFLNQGQQYHLWEWTIFPCQDQQHHLWEWTIFSTRASNINHFNFLLNKSSR</sequence>
<comment type="caution">
    <text evidence="2">The sequence shown here is derived from an EMBL/GenBank/DDBJ whole genome shotgun (WGS) entry which is preliminary data.</text>
</comment>
<gene>
    <name evidence="2" type="ORF">TNIN_308041</name>
</gene>
<organism evidence="2 3">
    <name type="scientific">Trichonephila inaurata madagascariensis</name>
    <dbReference type="NCBI Taxonomy" id="2747483"/>
    <lineage>
        <taxon>Eukaryota</taxon>
        <taxon>Metazoa</taxon>
        <taxon>Ecdysozoa</taxon>
        <taxon>Arthropoda</taxon>
        <taxon>Chelicerata</taxon>
        <taxon>Arachnida</taxon>
        <taxon>Araneae</taxon>
        <taxon>Araneomorphae</taxon>
        <taxon>Entelegynae</taxon>
        <taxon>Araneoidea</taxon>
        <taxon>Nephilidae</taxon>
        <taxon>Trichonephila</taxon>
        <taxon>Trichonephila inaurata</taxon>
    </lineage>
</organism>
<keyword evidence="3" id="KW-1185">Reference proteome</keyword>